<evidence type="ECO:0000256" key="4">
    <source>
        <dbReference type="RuleBase" id="RU367098"/>
    </source>
</evidence>
<evidence type="ECO:0000313" key="6">
    <source>
        <dbReference type="EMBL" id="PQK15371.1"/>
    </source>
</evidence>
<evidence type="ECO:0000256" key="5">
    <source>
        <dbReference type="SAM" id="MobiDB-lite"/>
    </source>
</evidence>
<dbReference type="GO" id="GO:0005739">
    <property type="term" value="C:mitochondrion"/>
    <property type="evidence" value="ECO:0007669"/>
    <property type="project" value="TreeGrafter"/>
</dbReference>
<evidence type="ECO:0000256" key="1">
    <source>
        <dbReference type="ARBA" id="ARBA00022692"/>
    </source>
</evidence>
<protein>
    <recommendedName>
        <fullName evidence="4">Altered inheritance of mitochondria protein 11</fullName>
    </recommendedName>
</protein>
<gene>
    <name evidence="4" type="primary">AIM11</name>
    <name evidence="6" type="ORF">BB8028_0005g08850</name>
</gene>
<reference evidence="6 7" key="1">
    <citation type="submission" date="2016-07" db="EMBL/GenBank/DDBJ databases">
        <title>Comparative genomics of the entomopathogenic fungus Beauveria bassiana.</title>
        <authorList>
            <person name="Valero Jimenez C.A."/>
            <person name="Zwaan B.J."/>
            <person name="Van Kan J.A."/>
            <person name="Takken W."/>
            <person name="Debets A.J."/>
            <person name="Schoustra S.E."/>
            <person name="Koenraadt C.J."/>
        </authorList>
    </citation>
    <scope>NUCLEOTIDE SEQUENCE [LARGE SCALE GENOMIC DNA]</scope>
    <source>
        <strain evidence="6 7">ARSEF 8028</strain>
    </source>
</reference>
<keyword evidence="3 4" id="KW-0472">Membrane</keyword>
<dbReference type="Proteomes" id="UP000237441">
    <property type="component" value="Unassembled WGS sequence"/>
</dbReference>
<dbReference type="EMBL" id="JRHA01000005">
    <property type="protein sequence ID" value="PQK15371.1"/>
    <property type="molecule type" value="Genomic_DNA"/>
</dbReference>
<dbReference type="AlphaFoldDB" id="A0A2S7YGQ5"/>
<evidence type="ECO:0000256" key="3">
    <source>
        <dbReference type="ARBA" id="ARBA00023136"/>
    </source>
</evidence>
<name>A0A2S7YGQ5_BEABA</name>
<accession>A0A2S7YGQ5</accession>
<comment type="subcellular location">
    <subcellularLocation>
        <location evidence="4">Membrane</location>
        <topology evidence="4">Multi-pass membrane protein</topology>
    </subcellularLocation>
</comment>
<feature type="region of interest" description="Disordered" evidence="5">
    <location>
        <begin position="1"/>
        <end position="77"/>
    </location>
</feature>
<dbReference type="PANTHER" id="PTHR39136:SF1">
    <property type="entry name" value="ALTERED INHERITANCE OF MITOCHONDRIA PROTEIN 11"/>
    <property type="match status" value="1"/>
</dbReference>
<dbReference type="OrthoDB" id="3558022at2759"/>
<evidence type="ECO:0000256" key="2">
    <source>
        <dbReference type="ARBA" id="ARBA00022989"/>
    </source>
</evidence>
<keyword evidence="1 4" id="KW-0812">Transmembrane</keyword>
<feature type="region of interest" description="Disordered" evidence="5">
    <location>
        <begin position="216"/>
        <end position="235"/>
    </location>
</feature>
<dbReference type="PANTHER" id="PTHR39136">
    <property type="entry name" value="ALTERED INHERITANCE OF MITOCHONDRIA PROTEIN 11"/>
    <property type="match status" value="1"/>
</dbReference>
<evidence type="ECO:0000313" key="7">
    <source>
        <dbReference type="Proteomes" id="UP000237441"/>
    </source>
</evidence>
<dbReference type="InterPro" id="IPR038814">
    <property type="entry name" value="AIM11"/>
</dbReference>
<dbReference type="GO" id="GO:0016020">
    <property type="term" value="C:membrane"/>
    <property type="evidence" value="ECO:0007669"/>
    <property type="project" value="UniProtKB-SubCell"/>
</dbReference>
<feature type="compositionally biased region" description="Low complexity" evidence="5">
    <location>
        <begin position="21"/>
        <end position="61"/>
    </location>
</feature>
<feature type="transmembrane region" description="Helical" evidence="4">
    <location>
        <begin position="142"/>
        <end position="165"/>
    </location>
</feature>
<organism evidence="6 7">
    <name type="scientific">Beauveria bassiana</name>
    <name type="common">White muscardine disease fungus</name>
    <name type="synonym">Tritirachium shiotae</name>
    <dbReference type="NCBI Taxonomy" id="176275"/>
    <lineage>
        <taxon>Eukaryota</taxon>
        <taxon>Fungi</taxon>
        <taxon>Dikarya</taxon>
        <taxon>Ascomycota</taxon>
        <taxon>Pezizomycotina</taxon>
        <taxon>Sordariomycetes</taxon>
        <taxon>Hypocreomycetidae</taxon>
        <taxon>Hypocreales</taxon>
        <taxon>Cordycipitaceae</taxon>
        <taxon>Beauveria</taxon>
    </lineage>
</organism>
<keyword evidence="2 4" id="KW-1133">Transmembrane helix</keyword>
<comment type="similarity">
    <text evidence="4">Belongs to the AIM11 family.</text>
</comment>
<proteinExistence type="inferred from homology"/>
<sequence length="235" mass="24308">MGFLAKLLAPHVGGTPPPASSSPLPSADTTTPSSSSSSSSSSSPLPSQSPAATAAAAIRSPTPAPPEIDTTSSTAHLSPLQRQAKQLSLLLLGASFLSASALITRRAVLRRQAEFVPRFFHYSHLAPGSVDSAARSSLAAQALGLATLNVAAFGVLLVGGTAWGFDLCSVAELQARTRMAVRRTGGGGGVLREEEEREVDRMVMGLMERLGMDVEEMKEKGGGGTEGRVEETPKV</sequence>
<comment type="caution">
    <text evidence="6">The sequence shown here is derived from an EMBL/GenBank/DDBJ whole genome shotgun (WGS) entry which is preliminary data.</text>
</comment>
<feature type="transmembrane region" description="Helical" evidence="4">
    <location>
        <begin position="87"/>
        <end position="104"/>
    </location>
</feature>